<reference evidence="3 4" key="1">
    <citation type="journal article" date="2013" name="Genome Announc.">
        <title>Draft Genome Sequence of Shewanella decolorationis S12, a Dye-Degrading Bacterium Isolated from a Wastewater Treatment Plant.</title>
        <authorList>
            <person name="Xu M."/>
            <person name="Fang Y."/>
            <person name="Liu J."/>
            <person name="Chen X."/>
            <person name="Sun G."/>
            <person name="Guo J."/>
            <person name="Hua Z."/>
            <person name="Tu Q."/>
            <person name="Wu L."/>
            <person name="Zhou J."/>
            <person name="Liu X."/>
        </authorList>
    </citation>
    <scope>NUCLEOTIDE SEQUENCE [LARGE SCALE GENOMIC DNA]</scope>
    <source>
        <strain evidence="3 4">S12</strain>
    </source>
</reference>
<gene>
    <name evidence="3" type="ORF">SHD_2762</name>
</gene>
<protein>
    <submittedName>
        <fullName evidence="3">COJ1-family protein</fullName>
    </submittedName>
</protein>
<name>A0ABN0PKY4_9GAMM</name>
<dbReference type="InterPro" id="IPR027051">
    <property type="entry name" value="XdhC_Rossmann_dom"/>
</dbReference>
<comment type="caution">
    <text evidence="3">The sequence shown here is derived from an EMBL/GenBank/DDBJ whole genome shotgun (WGS) entry which is preliminary data.</text>
</comment>
<accession>A0ABN0PKY4</accession>
<dbReference type="InterPro" id="IPR003777">
    <property type="entry name" value="XdhC_CoxI"/>
</dbReference>
<dbReference type="PANTHER" id="PTHR30388:SF4">
    <property type="entry name" value="MOLYBDENUM COFACTOR INSERTION CHAPERONE PAOD"/>
    <property type="match status" value="1"/>
</dbReference>
<organism evidence="3 4">
    <name type="scientific">Shewanella decolorationis S12</name>
    <dbReference type="NCBI Taxonomy" id="1353536"/>
    <lineage>
        <taxon>Bacteria</taxon>
        <taxon>Pseudomonadati</taxon>
        <taxon>Pseudomonadota</taxon>
        <taxon>Gammaproteobacteria</taxon>
        <taxon>Alteromonadales</taxon>
        <taxon>Shewanellaceae</taxon>
        <taxon>Shewanella</taxon>
    </lineage>
</organism>
<dbReference type="Pfam" id="PF02625">
    <property type="entry name" value="XdhC_CoxI"/>
    <property type="match status" value="1"/>
</dbReference>
<evidence type="ECO:0000313" key="4">
    <source>
        <dbReference type="Proteomes" id="UP000017548"/>
    </source>
</evidence>
<dbReference type="Gene3D" id="3.40.50.720">
    <property type="entry name" value="NAD(P)-binding Rossmann-like Domain"/>
    <property type="match status" value="1"/>
</dbReference>
<feature type="domain" description="XdhC Rossmann" evidence="2">
    <location>
        <begin position="192"/>
        <end position="329"/>
    </location>
</feature>
<keyword evidence="4" id="KW-1185">Reference proteome</keyword>
<evidence type="ECO:0000259" key="2">
    <source>
        <dbReference type="Pfam" id="PF13478"/>
    </source>
</evidence>
<proteinExistence type="predicted"/>
<evidence type="ECO:0000259" key="1">
    <source>
        <dbReference type="Pfam" id="PF02625"/>
    </source>
</evidence>
<dbReference type="Pfam" id="PF13478">
    <property type="entry name" value="XdhC_C"/>
    <property type="match status" value="1"/>
</dbReference>
<dbReference type="EMBL" id="AXZL01000070">
    <property type="protein sequence ID" value="ESE40602.1"/>
    <property type="molecule type" value="Genomic_DNA"/>
</dbReference>
<dbReference type="PANTHER" id="PTHR30388">
    <property type="entry name" value="ALDEHYDE OXIDOREDUCTASE MOLYBDENUM COFACTOR ASSEMBLY PROTEIN"/>
    <property type="match status" value="1"/>
</dbReference>
<evidence type="ECO:0000313" key="3">
    <source>
        <dbReference type="EMBL" id="ESE40602.1"/>
    </source>
</evidence>
<sequence length="346" mass="37175">MSEKTELRSMDHQIEDLLEHWLPLADDAWVLAVITHIQGSSYRKPGAMMLFHEFGQGAGILSGGCLEADLRRHAQNAMQSQQITCVTYDATDESDASYRLGCGGKVDIMLIPLLKENHDLGLVEVAKALRKRQSGFYQLPLAPAGSDARSYSAQFYSVDNAPFPTADFAKSGIFSAPEGDTLIIPLRPRFHLGIFGGGIDAQPVAAIAHSLGWQVSVFDTRTAYARTADFPHAHIVKQSLDEVEGLIAQLDCAVVMHHNLNLDAAALKAIQAFDLKYVALLGPAHRRDKVLAMADLSTDSFSGYFSAPAGLALGGELPSAIALSILAQCHGVLHGAPCSTLDGIMP</sequence>
<dbReference type="Proteomes" id="UP000017548">
    <property type="component" value="Unassembled WGS sequence"/>
</dbReference>
<feature type="domain" description="XdhC- CoxI" evidence="1">
    <location>
        <begin position="26"/>
        <end position="89"/>
    </location>
</feature>
<dbReference type="InterPro" id="IPR052698">
    <property type="entry name" value="MoCofactor_Util/Proc"/>
</dbReference>